<comment type="subcellular location">
    <subcellularLocation>
        <location evidence="1">Endoplasmic reticulum membrane</location>
        <topology evidence="1">Multi-pass membrane protein</topology>
    </subcellularLocation>
</comment>
<keyword evidence="3 8" id="KW-0813">Transport</keyword>
<dbReference type="GO" id="GO:0071816">
    <property type="term" value="P:tail-anchored membrane protein insertion into ER membrane"/>
    <property type="evidence" value="ECO:0007669"/>
    <property type="project" value="InterPro"/>
</dbReference>
<keyword evidence="6 8" id="KW-1133">Transmembrane helix</keyword>
<evidence type="ECO:0000313" key="12">
    <source>
        <dbReference type="Proteomes" id="UP000016930"/>
    </source>
</evidence>
<dbReference type="HAMAP" id="MF_03113">
    <property type="entry name" value="Get1"/>
    <property type="match status" value="1"/>
</dbReference>
<evidence type="ECO:0000256" key="1">
    <source>
        <dbReference type="ARBA" id="ARBA00004477"/>
    </source>
</evidence>
<evidence type="ECO:0000256" key="2">
    <source>
        <dbReference type="ARBA" id="ARBA00010799"/>
    </source>
</evidence>
<evidence type="ECO:0000256" key="6">
    <source>
        <dbReference type="ARBA" id="ARBA00022989"/>
    </source>
</evidence>
<evidence type="ECO:0000256" key="5">
    <source>
        <dbReference type="ARBA" id="ARBA00022824"/>
    </source>
</evidence>
<comment type="caution">
    <text evidence="8">Lacks conserved residue(s) required for the propagation of feature annotation.</text>
</comment>
<reference evidence="11 12" key="1">
    <citation type="journal article" date="2012" name="Proc. Natl. Acad. Sci. U.S.A.">
        <title>Comparative genomics of Ceriporiopsis subvermispora and Phanerochaete chrysosporium provide insight into selective ligninolysis.</title>
        <authorList>
            <person name="Fernandez-Fueyo E."/>
            <person name="Ruiz-Duenas F.J."/>
            <person name="Ferreira P."/>
            <person name="Floudas D."/>
            <person name="Hibbett D.S."/>
            <person name="Canessa P."/>
            <person name="Larrondo L.F."/>
            <person name="James T.Y."/>
            <person name="Seelenfreund D."/>
            <person name="Lobos S."/>
            <person name="Polanco R."/>
            <person name="Tello M."/>
            <person name="Honda Y."/>
            <person name="Watanabe T."/>
            <person name="Watanabe T."/>
            <person name="Ryu J.S."/>
            <person name="Kubicek C.P."/>
            <person name="Schmoll M."/>
            <person name="Gaskell J."/>
            <person name="Hammel K.E."/>
            <person name="St John F.J."/>
            <person name="Vanden Wymelenberg A."/>
            <person name="Sabat G."/>
            <person name="Splinter BonDurant S."/>
            <person name="Syed K."/>
            <person name="Yadav J.S."/>
            <person name="Doddapaneni H."/>
            <person name="Subramanian V."/>
            <person name="Lavin J.L."/>
            <person name="Oguiza J.A."/>
            <person name="Perez G."/>
            <person name="Pisabarro A.G."/>
            <person name="Ramirez L."/>
            <person name="Santoyo F."/>
            <person name="Master E."/>
            <person name="Coutinho P.M."/>
            <person name="Henrissat B."/>
            <person name="Lombard V."/>
            <person name="Magnuson J.K."/>
            <person name="Kuees U."/>
            <person name="Hori C."/>
            <person name="Igarashi K."/>
            <person name="Samejima M."/>
            <person name="Held B.W."/>
            <person name="Barry K.W."/>
            <person name="LaButti K.M."/>
            <person name="Lapidus A."/>
            <person name="Lindquist E.A."/>
            <person name="Lucas S.M."/>
            <person name="Riley R."/>
            <person name="Salamov A.A."/>
            <person name="Hoffmeister D."/>
            <person name="Schwenk D."/>
            <person name="Hadar Y."/>
            <person name="Yarden O."/>
            <person name="de Vries R.P."/>
            <person name="Wiebenga A."/>
            <person name="Stenlid J."/>
            <person name="Eastwood D."/>
            <person name="Grigoriev I.V."/>
            <person name="Berka R.M."/>
            <person name="Blanchette R.A."/>
            <person name="Kersten P."/>
            <person name="Martinez A.T."/>
            <person name="Vicuna R."/>
            <person name="Cullen D."/>
        </authorList>
    </citation>
    <scope>NUCLEOTIDE SEQUENCE [LARGE SCALE GENOMIC DNA]</scope>
    <source>
        <strain evidence="11 12">B</strain>
    </source>
</reference>
<dbReference type="InterPro" id="IPR029012">
    <property type="entry name" value="Helix_hairpin_bin_sf"/>
</dbReference>
<feature type="region of interest" description="Disordered" evidence="9">
    <location>
        <begin position="177"/>
        <end position="199"/>
    </location>
</feature>
<evidence type="ECO:0000256" key="8">
    <source>
        <dbReference type="HAMAP-Rule" id="MF_03113"/>
    </source>
</evidence>
<keyword evidence="4 8" id="KW-0812">Transmembrane</keyword>
<dbReference type="GO" id="GO:0043495">
    <property type="term" value="F:protein-membrane adaptor activity"/>
    <property type="evidence" value="ECO:0007669"/>
    <property type="project" value="TreeGrafter"/>
</dbReference>
<keyword evidence="12" id="KW-1185">Reference proteome</keyword>
<feature type="transmembrane region" description="Helical" evidence="10">
    <location>
        <begin position="103"/>
        <end position="122"/>
    </location>
</feature>
<evidence type="ECO:0000256" key="9">
    <source>
        <dbReference type="SAM" id="MobiDB-lite"/>
    </source>
</evidence>
<dbReference type="InterPro" id="IPR027538">
    <property type="entry name" value="Get1_fungi"/>
</dbReference>
<evidence type="ECO:0000256" key="7">
    <source>
        <dbReference type="ARBA" id="ARBA00023136"/>
    </source>
</evidence>
<feature type="topological domain" description="Cytoplasmic" evidence="8">
    <location>
        <begin position="169"/>
        <end position="199"/>
    </location>
</feature>
<dbReference type="AlphaFoldDB" id="M2R5Y5"/>
<evidence type="ECO:0000256" key="3">
    <source>
        <dbReference type="ARBA" id="ARBA00022448"/>
    </source>
</evidence>
<keyword evidence="7 8" id="KW-0472">Membrane</keyword>
<dbReference type="STRING" id="914234.M2R5Y5"/>
<protein>
    <submittedName>
        <fullName evidence="11">Uncharacterized protein</fullName>
    </submittedName>
</protein>
<dbReference type="PANTHER" id="PTHR42650">
    <property type="entry name" value="TAIL-ANCHORED PROTEIN INSERTION RECEPTOR WRB"/>
    <property type="match status" value="1"/>
</dbReference>
<dbReference type="HOGENOM" id="CLU_089418_0_1_1"/>
<gene>
    <name evidence="8" type="primary">GET1</name>
    <name evidence="11" type="ORF">CERSUDRAFT_117683</name>
</gene>
<feature type="transmembrane region" description="Helical" evidence="10">
    <location>
        <begin position="134"/>
        <end position="157"/>
    </location>
</feature>
<dbReference type="EMBL" id="KB445805">
    <property type="protein sequence ID" value="EMD33567.1"/>
    <property type="molecule type" value="Genomic_DNA"/>
</dbReference>
<dbReference type="Proteomes" id="UP000016930">
    <property type="component" value="Unassembled WGS sequence"/>
</dbReference>
<feature type="topological domain" description="Lumenal" evidence="8">
    <location>
        <begin position="1"/>
        <end position="3"/>
    </location>
</feature>
<dbReference type="OrthoDB" id="69461at2759"/>
<dbReference type="PANTHER" id="PTHR42650:SF1">
    <property type="entry name" value="GUIDED ENTRY OF TAIL-ANCHORED PROTEINS FACTOR 1"/>
    <property type="match status" value="1"/>
</dbReference>
<accession>M2R5Y5</accession>
<dbReference type="Gene3D" id="1.10.287.660">
    <property type="entry name" value="Helix hairpin bin"/>
    <property type="match status" value="1"/>
</dbReference>
<keyword evidence="5 8" id="KW-0256">Endoplasmic reticulum</keyword>
<evidence type="ECO:0000256" key="4">
    <source>
        <dbReference type="ARBA" id="ARBA00022692"/>
    </source>
</evidence>
<name>M2R5Y5_CERS8</name>
<proteinExistence type="inferred from homology"/>
<organism evidence="11 12">
    <name type="scientific">Ceriporiopsis subvermispora (strain B)</name>
    <name type="common">White-rot fungus</name>
    <name type="synonym">Gelatoporia subvermispora</name>
    <dbReference type="NCBI Taxonomy" id="914234"/>
    <lineage>
        <taxon>Eukaryota</taxon>
        <taxon>Fungi</taxon>
        <taxon>Dikarya</taxon>
        <taxon>Basidiomycota</taxon>
        <taxon>Agaricomycotina</taxon>
        <taxon>Agaricomycetes</taxon>
        <taxon>Polyporales</taxon>
        <taxon>Gelatoporiaceae</taxon>
        <taxon>Gelatoporia</taxon>
    </lineage>
</organism>
<sequence>MSLIATIFVLVFMTELISWIGKSVLLELVYSVYLRLFYSAKMAEQRKLKSEVLVNKKELLQTSAQDQFAKWAKLRRTVDKGLADLEKLNGELSAMRSGFSLKFNSAVWFLTAGLQFFVGWWYRKAAVFYLPPGWFGPLGWMLALPFAPAGSVSCGVWQMACRRAIKVGERVVKELAAGSASAGEPGAVPSEQEDDKKRR</sequence>
<comment type="similarity">
    <text evidence="2 8">Belongs to the WRB/GET1 family.</text>
</comment>
<evidence type="ECO:0000256" key="10">
    <source>
        <dbReference type="SAM" id="Phobius"/>
    </source>
</evidence>
<feature type="compositionally biased region" description="Low complexity" evidence="9">
    <location>
        <begin position="177"/>
        <end position="190"/>
    </location>
</feature>
<evidence type="ECO:0000313" key="11">
    <source>
        <dbReference type="EMBL" id="EMD33567.1"/>
    </source>
</evidence>
<dbReference type="InterPro" id="IPR028945">
    <property type="entry name" value="Get1"/>
</dbReference>
<dbReference type="GO" id="GO:0043529">
    <property type="term" value="C:GET complex"/>
    <property type="evidence" value="ECO:0007669"/>
    <property type="project" value="InterPro"/>
</dbReference>
<dbReference type="Pfam" id="PF04420">
    <property type="entry name" value="CHD5"/>
    <property type="match status" value="1"/>
</dbReference>
<dbReference type="GO" id="GO:0005789">
    <property type="term" value="C:endoplasmic reticulum membrane"/>
    <property type="evidence" value="ECO:0007669"/>
    <property type="project" value="UniProtKB-SubCell"/>
</dbReference>